<feature type="domain" description="Calcineurin-like phosphoesterase" evidence="10">
    <location>
        <begin position="24"/>
        <end position="111"/>
    </location>
</feature>
<dbReference type="PANTHER" id="PTHR13315">
    <property type="entry name" value="METALLO PHOSPHOESTERASE RELATED"/>
    <property type="match status" value="1"/>
</dbReference>
<keyword evidence="12" id="KW-1185">Reference proteome</keyword>
<evidence type="ECO:0000259" key="10">
    <source>
        <dbReference type="Pfam" id="PF00149"/>
    </source>
</evidence>
<evidence type="ECO:0000256" key="4">
    <source>
        <dbReference type="ARBA" id="ARBA00022692"/>
    </source>
</evidence>
<organism evidence="11 12">
    <name type="scientific">Daphnia galeata</name>
    <dbReference type="NCBI Taxonomy" id="27404"/>
    <lineage>
        <taxon>Eukaryota</taxon>
        <taxon>Metazoa</taxon>
        <taxon>Ecdysozoa</taxon>
        <taxon>Arthropoda</taxon>
        <taxon>Crustacea</taxon>
        <taxon>Branchiopoda</taxon>
        <taxon>Diplostraca</taxon>
        <taxon>Cladocera</taxon>
        <taxon>Anomopoda</taxon>
        <taxon>Daphniidae</taxon>
        <taxon>Daphnia</taxon>
    </lineage>
</organism>
<gene>
    <name evidence="11" type="ORF">DGAL_LOCUS17681</name>
</gene>
<dbReference type="InterPro" id="IPR033308">
    <property type="entry name" value="PGAP5/Cdc1/Ted1"/>
</dbReference>
<dbReference type="PANTHER" id="PTHR13315:SF0">
    <property type="entry name" value="METALLOPHOSPHOESTERASE 1"/>
    <property type="match status" value="1"/>
</dbReference>
<dbReference type="InterPro" id="IPR029052">
    <property type="entry name" value="Metallo-depent_PP-like"/>
</dbReference>
<evidence type="ECO:0000256" key="7">
    <source>
        <dbReference type="ARBA" id="ARBA00022989"/>
    </source>
</evidence>
<evidence type="ECO:0000256" key="2">
    <source>
        <dbReference type="ARBA" id="ARBA00004141"/>
    </source>
</evidence>
<dbReference type="GO" id="GO:0016787">
    <property type="term" value="F:hydrolase activity"/>
    <property type="evidence" value="ECO:0007669"/>
    <property type="project" value="UniProtKB-KW"/>
</dbReference>
<keyword evidence="7" id="KW-1133">Transmembrane helix</keyword>
<proteinExistence type="inferred from homology"/>
<dbReference type="GO" id="GO:0006506">
    <property type="term" value="P:GPI anchor biosynthetic process"/>
    <property type="evidence" value="ECO:0007669"/>
    <property type="project" value="InterPro"/>
</dbReference>
<keyword evidence="5" id="KW-0479">Metal-binding</keyword>
<name>A0A8J2S532_9CRUS</name>
<sequence>MSSYRRSFQCDWPVLSQNNQSSQLRVLMIADTHLLGPYHGHWFDKLRREWQMSVSWTAANNLHSPKVVFFLGDIFDEGKWANQKQYENYVERFTQMFPANSPHHVLVGNHDVGFHYM</sequence>
<dbReference type="Proteomes" id="UP000789390">
    <property type="component" value="Unassembled WGS sequence"/>
</dbReference>
<keyword evidence="8" id="KW-0472">Membrane</keyword>
<keyword evidence="6" id="KW-0378">Hydrolase</keyword>
<comment type="cofactor">
    <cofactor evidence="1">
        <name>Mn(2+)</name>
        <dbReference type="ChEBI" id="CHEBI:29035"/>
    </cofactor>
</comment>
<reference evidence="11" key="1">
    <citation type="submission" date="2021-11" db="EMBL/GenBank/DDBJ databases">
        <authorList>
            <person name="Schell T."/>
        </authorList>
    </citation>
    <scope>NUCLEOTIDE SEQUENCE</scope>
    <source>
        <strain evidence="11">M5</strain>
    </source>
</reference>
<evidence type="ECO:0000256" key="3">
    <source>
        <dbReference type="ARBA" id="ARBA00008895"/>
    </source>
</evidence>
<dbReference type="GO" id="GO:0016020">
    <property type="term" value="C:membrane"/>
    <property type="evidence" value="ECO:0007669"/>
    <property type="project" value="UniProtKB-SubCell"/>
</dbReference>
<dbReference type="GO" id="GO:0046872">
    <property type="term" value="F:metal ion binding"/>
    <property type="evidence" value="ECO:0007669"/>
    <property type="project" value="UniProtKB-KW"/>
</dbReference>
<keyword evidence="9" id="KW-0464">Manganese</keyword>
<evidence type="ECO:0000256" key="9">
    <source>
        <dbReference type="ARBA" id="ARBA00023211"/>
    </source>
</evidence>
<comment type="caution">
    <text evidence="11">The sequence shown here is derived from an EMBL/GenBank/DDBJ whole genome shotgun (WGS) entry which is preliminary data.</text>
</comment>
<dbReference type="AlphaFoldDB" id="A0A8J2S532"/>
<accession>A0A8J2S532</accession>
<keyword evidence="4" id="KW-0812">Transmembrane</keyword>
<dbReference type="Pfam" id="PF00149">
    <property type="entry name" value="Metallophos"/>
    <property type="match status" value="1"/>
</dbReference>
<dbReference type="InterPro" id="IPR004843">
    <property type="entry name" value="Calcineurin-like_PHP"/>
</dbReference>
<dbReference type="SUPFAM" id="SSF56300">
    <property type="entry name" value="Metallo-dependent phosphatases"/>
    <property type="match status" value="1"/>
</dbReference>
<comment type="similarity">
    <text evidence="3">Belongs to the metallophosphoesterase superfamily. MPPE1 family.</text>
</comment>
<comment type="subcellular location">
    <subcellularLocation>
        <location evidence="2">Membrane</location>
        <topology evidence="2">Multi-pass membrane protein</topology>
    </subcellularLocation>
</comment>
<dbReference type="Gene3D" id="3.60.21.10">
    <property type="match status" value="1"/>
</dbReference>
<protein>
    <recommendedName>
        <fullName evidence="10">Calcineurin-like phosphoesterase domain-containing protein</fullName>
    </recommendedName>
</protein>
<evidence type="ECO:0000256" key="1">
    <source>
        <dbReference type="ARBA" id="ARBA00001936"/>
    </source>
</evidence>
<dbReference type="EMBL" id="CAKKLH010000346">
    <property type="protein sequence ID" value="CAH0113769.1"/>
    <property type="molecule type" value="Genomic_DNA"/>
</dbReference>
<evidence type="ECO:0000313" key="12">
    <source>
        <dbReference type="Proteomes" id="UP000789390"/>
    </source>
</evidence>
<evidence type="ECO:0000256" key="5">
    <source>
        <dbReference type="ARBA" id="ARBA00022723"/>
    </source>
</evidence>
<evidence type="ECO:0000313" key="11">
    <source>
        <dbReference type="EMBL" id="CAH0113769.1"/>
    </source>
</evidence>
<evidence type="ECO:0000256" key="8">
    <source>
        <dbReference type="ARBA" id="ARBA00023136"/>
    </source>
</evidence>
<dbReference type="OrthoDB" id="9984693at2759"/>
<evidence type="ECO:0000256" key="6">
    <source>
        <dbReference type="ARBA" id="ARBA00022801"/>
    </source>
</evidence>